<proteinExistence type="predicted"/>
<sequence length="91" mass="10253">MSSAPLEIPDWSKIYGVTSKKKKNGGSASSWVDYNAVNHQGYYAYIVVVPLHSWLKAFKPLEGHTGLQRNAEVMEEFGGQEEDDELTDYEN</sequence>
<dbReference type="Proteomes" id="UP000596660">
    <property type="component" value="Unplaced"/>
</dbReference>
<dbReference type="Gramene" id="AUR62021942-RA">
    <property type="protein sequence ID" value="AUR62021942-RA:cds"/>
    <property type="gene ID" value="AUR62021942"/>
</dbReference>
<keyword evidence="2" id="KW-1185">Reference proteome</keyword>
<protein>
    <submittedName>
        <fullName evidence="1">Uncharacterized protein</fullName>
    </submittedName>
</protein>
<reference evidence="1" key="1">
    <citation type="journal article" date="2017" name="Nature">
        <title>The genome of Chenopodium quinoa.</title>
        <authorList>
            <person name="Jarvis D.E."/>
            <person name="Ho Y.S."/>
            <person name="Lightfoot D.J."/>
            <person name="Schmoeckel S.M."/>
            <person name="Li B."/>
            <person name="Borm T.J.A."/>
            <person name="Ohyanagi H."/>
            <person name="Mineta K."/>
            <person name="Michell C.T."/>
            <person name="Saber N."/>
            <person name="Kharbatia N.M."/>
            <person name="Rupper R.R."/>
            <person name="Sharp A.R."/>
            <person name="Dally N."/>
            <person name="Boughton B.A."/>
            <person name="Woo Y.H."/>
            <person name="Gao G."/>
            <person name="Schijlen E.G.W.M."/>
            <person name="Guo X."/>
            <person name="Momin A.A."/>
            <person name="Negrao S."/>
            <person name="Al-Babili S."/>
            <person name="Gehring C."/>
            <person name="Roessner U."/>
            <person name="Jung C."/>
            <person name="Murphy K."/>
            <person name="Arold S.T."/>
            <person name="Gojobori T."/>
            <person name="van der Linden C.G."/>
            <person name="van Loo E.N."/>
            <person name="Jellen E.N."/>
            <person name="Maughan P.J."/>
            <person name="Tester M."/>
        </authorList>
    </citation>
    <scope>NUCLEOTIDE SEQUENCE [LARGE SCALE GENOMIC DNA]</scope>
    <source>
        <strain evidence="1">cv. PI 614886</strain>
    </source>
</reference>
<reference evidence="1" key="2">
    <citation type="submission" date="2021-03" db="UniProtKB">
        <authorList>
            <consortium name="EnsemblPlants"/>
        </authorList>
    </citation>
    <scope>IDENTIFICATION</scope>
</reference>
<evidence type="ECO:0000313" key="2">
    <source>
        <dbReference type="Proteomes" id="UP000596660"/>
    </source>
</evidence>
<accession>A0A803M1W0</accession>
<dbReference type="EnsemblPlants" id="AUR62021942-RA">
    <property type="protein sequence ID" value="AUR62021942-RA:cds"/>
    <property type="gene ID" value="AUR62021942"/>
</dbReference>
<name>A0A803M1W0_CHEQI</name>
<evidence type="ECO:0000313" key="1">
    <source>
        <dbReference type="EnsemblPlants" id="AUR62021942-RA:cds"/>
    </source>
</evidence>
<dbReference type="AlphaFoldDB" id="A0A803M1W0"/>
<organism evidence="1 2">
    <name type="scientific">Chenopodium quinoa</name>
    <name type="common">Quinoa</name>
    <dbReference type="NCBI Taxonomy" id="63459"/>
    <lineage>
        <taxon>Eukaryota</taxon>
        <taxon>Viridiplantae</taxon>
        <taxon>Streptophyta</taxon>
        <taxon>Embryophyta</taxon>
        <taxon>Tracheophyta</taxon>
        <taxon>Spermatophyta</taxon>
        <taxon>Magnoliopsida</taxon>
        <taxon>eudicotyledons</taxon>
        <taxon>Gunneridae</taxon>
        <taxon>Pentapetalae</taxon>
        <taxon>Caryophyllales</taxon>
        <taxon>Chenopodiaceae</taxon>
        <taxon>Chenopodioideae</taxon>
        <taxon>Atripliceae</taxon>
        <taxon>Chenopodium</taxon>
    </lineage>
</organism>